<organism evidence="2 3">
    <name type="scientific">Plasmopara halstedii</name>
    <name type="common">Downy mildew of sunflower</name>
    <dbReference type="NCBI Taxonomy" id="4781"/>
    <lineage>
        <taxon>Eukaryota</taxon>
        <taxon>Sar</taxon>
        <taxon>Stramenopiles</taxon>
        <taxon>Oomycota</taxon>
        <taxon>Peronosporomycetes</taxon>
        <taxon>Peronosporales</taxon>
        <taxon>Peronosporaceae</taxon>
        <taxon>Plasmopara</taxon>
    </lineage>
</organism>
<evidence type="ECO:0000256" key="1">
    <source>
        <dbReference type="SAM" id="MobiDB-lite"/>
    </source>
</evidence>
<dbReference type="GeneID" id="36405860"/>
<dbReference type="RefSeq" id="XP_024576988.1">
    <property type="nucleotide sequence ID" value="XM_024726297.1"/>
</dbReference>
<keyword evidence="3" id="KW-1185">Reference proteome</keyword>
<dbReference type="Proteomes" id="UP000054928">
    <property type="component" value="Unassembled WGS sequence"/>
</dbReference>
<dbReference type="AlphaFoldDB" id="A0A0N7L566"/>
<reference evidence="3" key="1">
    <citation type="submission" date="2014-09" db="EMBL/GenBank/DDBJ databases">
        <authorList>
            <person name="Sharma Rahul"/>
            <person name="Thines Marco"/>
        </authorList>
    </citation>
    <scope>NUCLEOTIDE SEQUENCE [LARGE SCALE GENOMIC DNA]</scope>
</reference>
<feature type="region of interest" description="Disordered" evidence="1">
    <location>
        <begin position="8"/>
        <end position="27"/>
    </location>
</feature>
<dbReference type="EMBL" id="CCYD01000523">
    <property type="protein sequence ID" value="CEG40619.1"/>
    <property type="molecule type" value="Genomic_DNA"/>
</dbReference>
<evidence type="ECO:0000313" key="2">
    <source>
        <dbReference type="EMBL" id="CEG40619.1"/>
    </source>
</evidence>
<name>A0A0N7L566_PLAHL</name>
<protein>
    <submittedName>
        <fullName evidence="2">Uncharacterized protein</fullName>
    </submittedName>
</protein>
<accession>A0A0N7L566</accession>
<proteinExistence type="predicted"/>
<sequence>MCAIRVIKTEGAGSTTKPPNVLRKQMPRRHHRDLQLCQMVTLVTAHGLQHVSR</sequence>
<evidence type="ECO:0000313" key="3">
    <source>
        <dbReference type="Proteomes" id="UP000054928"/>
    </source>
</evidence>